<organism evidence="1 2">
    <name type="scientific">Klebsiella phage vB_KvM-Eowyn</name>
    <dbReference type="NCBI Taxonomy" id="2762819"/>
    <lineage>
        <taxon>Viruses</taxon>
        <taxon>Duplodnaviria</taxon>
        <taxon>Heunggongvirae</taxon>
        <taxon>Uroviricota</taxon>
        <taxon>Caudoviricetes</taxon>
        <taxon>Chimalliviridae</taxon>
        <taxon>Eowynvirus</taxon>
        <taxon>Eowynvirus eowyn</taxon>
    </lineage>
</organism>
<keyword evidence="2" id="KW-1185">Reference proteome</keyword>
<evidence type="ECO:0000313" key="2">
    <source>
        <dbReference type="Proteomes" id="UP000596247"/>
    </source>
</evidence>
<name>A0A7R8MJ80_9CAUD</name>
<accession>A0A7R8MJ80</accession>
<evidence type="ECO:0000313" key="1">
    <source>
        <dbReference type="EMBL" id="CAD5236004.1"/>
    </source>
</evidence>
<proteinExistence type="predicted"/>
<dbReference type="EMBL" id="LR881104">
    <property type="protein sequence ID" value="CAD5236004.1"/>
    <property type="molecule type" value="Genomic_DNA"/>
</dbReference>
<dbReference type="Proteomes" id="UP000596247">
    <property type="component" value="Chromosome"/>
</dbReference>
<sequence>MPSLYILEITIMNIRQRRKRIARSRKVGGFVLDFDDGTTLQVPIFDSRIAEEGCDVAIAKAVKSALLRDALRKGATGIVDVEVNVQGKDIQIDWIGEV</sequence>
<reference evidence="1 2" key="1">
    <citation type="submission" date="2020-09" db="EMBL/GenBank/DDBJ databases">
        <authorList>
            <person name="Jameson E."/>
        </authorList>
    </citation>
    <scope>NUCLEOTIDE SEQUENCE [LARGE SCALE GENOMIC DNA]</scope>
</reference>
<gene>
    <name evidence="1" type="ORF">LLCLJKAH_00015</name>
</gene>
<protein>
    <submittedName>
        <fullName evidence="1">Uncharacterized protein</fullName>
    </submittedName>
</protein>